<dbReference type="Pfam" id="PF01653">
    <property type="entry name" value="DNA_ligase_aden"/>
    <property type="match status" value="1"/>
</dbReference>
<comment type="catalytic activity">
    <reaction evidence="6 7">
        <text>NAD(+) + (deoxyribonucleotide)n-3'-hydroxyl + 5'-phospho-(deoxyribonucleotide)m = (deoxyribonucleotide)n+m + AMP + beta-nicotinamide D-nucleotide.</text>
        <dbReference type="EC" id="6.5.1.2"/>
    </reaction>
</comment>
<evidence type="ECO:0000256" key="3">
    <source>
        <dbReference type="ARBA" id="ARBA00022763"/>
    </source>
</evidence>
<dbReference type="RefSeq" id="WP_208316667.1">
    <property type="nucleotide sequence ID" value="NZ_JAELYA010000012.1"/>
</dbReference>
<reference evidence="10 11" key="1">
    <citation type="submission" date="2020-12" db="EMBL/GenBank/DDBJ databases">
        <title>Pseudomonas schmalbachii sp. nov. isolated from millipede gut.</title>
        <authorList>
            <person name="Shelomi M."/>
        </authorList>
    </citation>
    <scope>NUCLEOTIDE SEQUENCE [LARGE SCALE GENOMIC DNA]</scope>
    <source>
        <strain evidence="10 11">Milli4</strain>
    </source>
</reference>
<comment type="caution">
    <text evidence="10">The sequence shown here is derived from an EMBL/GenBank/DDBJ whole genome shotgun (WGS) entry which is preliminary data.</text>
</comment>
<dbReference type="NCBIfam" id="NF005987">
    <property type="entry name" value="PRK08097.1"/>
    <property type="match status" value="1"/>
</dbReference>
<organism evidence="10 11">
    <name type="scientific">Pseudomonas schmalbachii</name>
    <dbReference type="NCBI Taxonomy" id="2816993"/>
    <lineage>
        <taxon>Bacteria</taxon>
        <taxon>Pseudomonadati</taxon>
        <taxon>Pseudomonadota</taxon>
        <taxon>Gammaproteobacteria</taxon>
        <taxon>Pseudomonadales</taxon>
        <taxon>Pseudomonadaceae</taxon>
        <taxon>Pseudomonas</taxon>
    </lineage>
</organism>
<evidence type="ECO:0000256" key="8">
    <source>
        <dbReference type="SAM" id="SignalP"/>
    </source>
</evidence>
<feature type="chain" id="PRO_5045167016" description="DNA ligase B" evidence="8">
    <location>
        <begin position="19"/>
        <end position="557"/>
    </location>
</feature>
<proteinExistence type="inferred from homology"/>
<dbReference type="PIRSF" id="PIRSF001604">
    <property type="entry name" value="LigA"/>
    <property type="match status" value="1"/>
</dbReference>
<dbReference type="InterPro" id="IPR012340">
    <property type="entry name" value="NA-bd_OB-fold"/>
</dbReference>
<feature type="active site" description="N6-AMP-lysine intermediate" evidence="7">
    <location>
        <position position="125"/>
    </location>
</feature>
<dbReference type="PANTHER" id="PTHR47810:SF1">
    <property type="entry name" value="DNA LIGASE B"/>
    <property type="match status" value="1"/>
</dbReference>
<feature type="signal peptide" evidence="8">
    <location>
        <begin position="1"/>
        <end position="18"/>
    </location>
</feature>
<feature type="domain" description="NAD-dependent DNA ligase N-terminal" evidence="9">
    <location>
        <begin position="28"/>
        <end position="427"/>
    </location>
</feature>
<dbReference type="SUPFAM" id="SSF56091">
    <property type="entry name" value="DNA ligase/mRNA capping enzyme, catalytic domain"/>
    <property type="match status" value="1"/>
</dbReference>
<gene>
    <name evidence="7 10" type="primary">ligB</name>
    <name evidence="10" type="ORF">JFY56_23355</name>
</gene>
<evidence type="ECO:0000313" key="11">
    <source>
        <dbReference type="Proteomes" id="UP000669060"/>
    </source>
</evidence>
<dbReference type="HAMAP" id="MF_01587">
    <property type="entry name" value="DNA_ligase_B"/>
    <property type="match status" value="1"/>
</dbReference>
<keyword evidence="4 7" id="KW-0520">NAD</keyword>
<dbReference type="SUPFAM" id="SSF50249">
    <property type="entry name" value="Nucleic acid-binding proteins"/>
    <property type="match status" value="1"/>
</dbReference>
<keyword evidence="3 7" id="KW-0227">DNA damage</keyword>
<evidence type="ECO:0000256" key="5">
    <source>
        <dbReference type="ARBA" id="ARBA00023204"/>
    </source>
</evidence>
<dbReference type="Gene3D" id="3.30.470.30">
    <property type="entry name" value="DNA ligase/mRNA capping enzyme"/>
    <property type="match status" value="1"/>
</dbReference>
<evidence type="ECO:0000313" key="10">
    <source>
        <dbReference type="EMBL" id="MBO3278167.1"/>
    </source>
</evidence>
<dbReference type="Pfam" id="PF03120">
    <property type="entry name" value="OB_DNA_ligase"/>
    <property type="match status" value="1"/>
</dbReference>
<dbReference type="PANTHER" id="PTHR47810">
    <property type="entry name" value="DNA LIGASE"/>
    <property type="match status" value="1"/>
</dbReference>
<accession>A0ABS3TWX3</accession>
<evidence type="ECO:0000259" key="9">
    <source>
        <dbReference type="SMART" id="SM00532"/>
    </source>
</evidence>
<name>A0ABS3TWX3_9PSED</name>
<dbReference type="InterPro" id="IPR033136">
    <property type="entry name" value="DNA_ligase_CS"/>
</dbReference>
<keyword evidence="1 7" id="KW-0436">Ligase</keyword>
<protein>
    <recommendedName>
        <fullName evidence="7">DNA ligase B</fullName>
        <ecNumber evidence="7">6.5.1.2</ecNumber>
    </recommendedName>
    <alternativeName>
        <fullName evidence="7">Polydeoxyribonucleotide synthase [NAD(+)] B</fullName>
    </alternativeName>
</protein>
<keyword evidence="2 7" id="KW-0235">DNA replication</keyword>
<evidence type="ECO:0000256" key="7">
    <source>
        <dbReference type="HAMAP-Rule" id="MF_01587"/>
    </source>
</evidence>
<dbReference type="Gene3D" id="1.10.287.610">
    <property type="entry name" value="Helix hairpin bin"/>
    <property type="match status" value="1"/>
</dbReference>
<dbReference type="Pfam" id="PF14520">
    <property type="entry name" value="HHH_5"/>
    <property type="match status" value="1"/>
</dbReference>
<sequence length="557" mass="61537">MRYRLALILCFVVGPTLAATCPDWTPERSRTELSTLAQQLESWNDAYHRQGASPVADELYDQARARFEQWSHCFPQQAPDLPAPLDSSAGTVRHPIAHTGLDKLASATAVQEWLRGRSDLWVQPKVDGVAVSLVYRDGVLQQAISRGDGLRGQDWTANARKVPAIPAKLPGEHGRLVIQGELHWRLTGHVQVRQGSLGARGKVAGAMAREDIGRDAENIGLFVWELPLGPTDMPGRLQRLKELGFSDSAGLTEPVHDFADVQRWREHWYRSPLPFASDGIVIRQGSRPTGESWQAQPPSWAKAWKYPFAQALAEVRAVAFNIGRSGRITPVLQLQSVVLDGRNIQRVSVGSLQRWQALDIRPGDQVAIALAGLTIPRLDGVVWHSPERTSIDAPRAEDFHALSCWHPTPGCAGQFLARLQWLSGRQGLGMRGVGPGTWQKLLDAGQLDGLLDWLQLPAETLTKTPGFGERSAGKLVEQFQLARQQSFRRWMNALGAPAADSLPTGEDWDTLAARSEAQWQELPGIGASRAVQLAAFFRDAEVLHLRQQLREARVQGF</sequence>
<evidence type="ECO:0000256" key="1">
    <source>
        <dbReference type="ARBA" id="ARBA00022598"/>
    </source>
</evidence>
<evidence type="ECO:0000256" key="6">
    <source>
        <dbReference type="ARBA" id="ARBA00034005"/>
    </source>
</evidence>
<comment type="similarity">
    <text evidence="7">Belongs to the NAD-dependent DNA ligase family. LigB subfamily.</text>
</comment>
<dbReference type="SUPFAM" id="SSF47781">
    <property type="entry name" value="RuvA domain 2-like"/>
    <property type="match status" value="1"/>
</dbReference>
<dbReference type="EC" id="6.5.1.2" evidence="7"/>
<keyword evidence="11" id="KW-1185">Reference proteome</keyword>
<dbReference type="InterPro" id="IPR001679">
    <property type="entry name" value="DNA_ligase"/>
</dbReference>
<comment type="function">
    <text evidence="7">Catalyzes the formation of phosphodiester linkages between 5'-phosphoryl and 3'-hydroxyl groups in double-stranded DNA using NAD as a coenzyme and as the energy source for the reaction.</text>
</comment>
<dbReference type="PROSITE" id="PS01056">
    <property type="entry name" value="DNA_LIGASE_N2"/>
    <property type="match status" value="1"/>
</dbReference>
<dbReference type="InterPro" id="IPR010994">
    <property type="entry name" value="RuvA_2-like"/>
</dbReference>
<dbReference type="InterPro" id="IPR020923">
    <property type="entry name" value="DNA_ligase_B"/>
</dbReference>
<dbReference type="InterPro" id="IPR050326">
    <property type="entry name" value="NAD_dep_DNA_ligaseB"/>
</dbReference>
<dbReference type="Gene3D" id="2.40.50.140">
    <property type="entry name" value="Nucleic acid-binding proteins"/>
    <property type="match status" value="1"/>
</dbReference>
<dbReference type="EMBL" id="JAELYA010000012">
    <property type="protein sequence ID" value="MBO3278167.1"/>
    <property type="molecule type" value="Genomic_DNA"/>
</dbReference>
<dbReference type="GO" id="GO:0003911">
    <property type="term" value="F:DNA ligase (NAD+) activity"/>
    <property type="evidence" value="ECO:0007669"/>
    <property type="project" value="UniProtKB-EC"/>
</dbReference>
<dbReference type="SMART" id="SM00532">
    <property type="entry name" value="LIGANc"/>
    <property type="match status" value="1"/>
</dbReference>
<evidence type="ECO:0000256" key="4">
    <source>
        <dbReference type="ARBA" id="ARBA00023027"/>
    </source>
</evidence>
<dbReference type="InterPro" id="IPR004150">
    <property type="entry name" value="NAD_DNA_ligase_OB"/>
</dbReference>
<dbReference type="InterPro" id="IPR013840">
    <property type="entry name" value="DNAligase_N"/>
</dbReference>
<keyword evidence="8" id="KW-0732">Signal</keyword>
<keyword evidence="5 7" id="KW-0234">DNA repair</keyword>
<evidence type="ECO:0000256" key="2">
    <source>
        <dbReference type="ARBA" id="ARBA00022705"/>
    </source>
</evidence>
<dbReference type="InterPro" id="IPR013839">
    <property type="entry name" value="DNAligase_adenylation"/>
</dbReference>
<dbReference type="Proteomes" id="UP000669060">
    <property type="component" value="Unassembled WGS sequence"/>
</dbReference>
<dbReference type="Gene3D" id="1.10.150.20">
    <property type="entry name" value="5' to 3' exonuclease, C-terminal subdomain"/>
    <property type="match status" value="1"/>
</dbReference>